<gene>
    <name evidence="1" type="ORF">UFOPK2870_00631</name>
</gene>
<protein>
    <submittedName>
        <fullName evidence="1">Unannotated protein</fullName>
    </submittedName>
</protein>
<accession>A0A6J6UQI6</accession>
<reference evidence="1" key="1">
    <citation type="submission" date="2020-05" db="EMBL/GenBank/DDBJ databases">
        <authorList>
            <person name="Chiriac C."/>
            <person name="Salcher M."/>
            <person name="Ghai R."/>
            <person name="Kavagutti S V."/>
        </authorList>
    </citation>
    <scope>NUCLEOTIDE SEQUENCE</scope>
</reference>
<sequence length="51" mass="5491">MGSDYSGITIADLVARGVVMAPRRTGDWVPDDPLVLYSGARIDKALSQVRT</sequence>
<dbReference type="EMBL" id="CAEZZL010000038">
    <property type="protein sequence ID" value="CAB4760737.1"/>
    <property type="molecule type" value="Genomic_DNA"/>
</dbReference>
<evidence type="ECO:0000313" key="1">
    <source>
        <dbReference type="EMBL" id="CAB4760737.1"/>
    </source>
</evidence>
<dbReference type="AlphaFoldDB" id="A0A6J6UQI6"/>
<proteinExistence type="predicted"/>
<organism evidence="1">
    <name type="scientific">freshwater metagenome</name>
    <dbReference type="NCBI Taxonomy" id="449393"/>
    <lineage>
        <taxon>unclassified sequences</taxon>
        <taxon>metagenomes</taxon>
        <taxon>ecological metagenomes</taxon>
    </lineage>
</organism>
<name>A0A6J6UQI6_9ZZZZ</name>